<protein>
    <submittedName>
        <fullName evidence="2">Uncharacterized protein LOC142162271</fullName>
    </submittedName>
</protein>
<reference evidence="2" key="2">
    <citation type="submission" date="2025-08" db="UniProtKB">
        <authorList>
            <consortium name="RefSeq"/>
        </authorList>
    </citation>
    <scope>IDENTIFICATION</scope>
    <source>
        <tissue evidence="2">Leaf</tissue>
    </source>
</reference>
<organism evidence="1 2">
    <name type="scientific">Nicotiana tabacum</name>
    <name type="common">Common tobacco</name>
    <dbReference type="NCBI Taxonomy" id="4097"/>
    <lineage>
        <taxon>Eukaryota</taxon>
        <taxon>Viridiplantae</taxon>
        <taxon>Streptophyta</taxon>
        <taxon>Embryophyta</taxon>
        <taxon>Tracheophyta</taxon>
        <taxon>Spermatophyta</taxon>
        <taxon>Magnoliopsida</taxon>
        <taxon>eudicotyledons</taxon>
        <taxon>Gunneridae</taxon>
        <taxon>Pentapetalae</taxon>
        <taxon>asterids</taxon>
        <taxon>lamiids</taxon>
        <taxon>Solanales</taxon>
        <taxon>Solanaceae</taxon>
        <taxon>Nicotianoideae</taxon>
        <taxon>Nicotianeae</taxon>
        <taxon>Nicotiana</taxon>
    </lineage>
</organism>
<sequence length="296" mass="34459">MKRRIEIFCKKVEREKRYLITTIQSDHGGDFESKAFEDFYNDQGYTHSFSAPRSPQQNGVVERKNRTLQDMLRTMLLDHSLPNHFWAEGVSTTCHILNRCLIRPILKKTPYELWKGRRPNISYFHSFGSKCFIHNNGKSNLGKFDPRSDEGITSGDEDQAQEIQEISESQELTDGFDVVIESTDETSNNLPEHLNESTTHTVRPSEWRSEPEYPQKFIIGDPSKGMKTRRDLKKKANIALISHIKPKKIEEELDQFDKNQVWKLIPKLENVPVIGTKWVFRNKLNKDGKVVRNKAR</sequence>
<dbReference type="RefSeq" id="XP_075074704.1">
    <property type="nucleotide sequence ID" value="XM_075218603.1"/>
</dbReference>
<evidence type="ECO:0000313" key="1">
    <source>
        <dbReference type="Proteomes" id="UP000790787"/>
    </source>
</evidence>
<name>A0AC58RPN2_TOBAC</name>
<reference evidence="1" key="1">
    <citation type="journal article" date="2014" name="Nat. Commun.">
        <title>The tobacco genome sequence and its comparison with those of tomato and potato.</title>
        <authorList>
            <person name="Sierro N."/>
            <person name="Battey J.N."/>
            <person name="Ouadi S."/>
            <person name="Bakaher N."/>
            <person name="Bovet L."/>
            <person name="Willig A."/>
            <person name="Goepfert S."/>
            <person name="Peitsch M.C."/>
            <person name="Ivanov N.V."/>
        </authorList>
    </citation>
    <scope>NUCLEOTIDE SEQUENCE [LARGE SCALE GENOMIC DNA]</scope>
</reference>
<gene>
    <name evidence="2" type="primary">LOC142162271</name>
</gene>
<keyword evidence="1" id="KW-1185">Reference proteome</keyword>
<proteinExistence type="predicted"/>
<dbReference type="Proteomes" id="UP000790787">
    <property type="component" value="Chromosome 7"/>
</dbReference>
<accession>A0AC58RPN2</accession>
<evidence type="ECO:0000313" key="2">
    <source>
        <dbReference type="RefSeq" id="XP_075074704.1"/>
    </source>
</evidence>